<dbReference type="InterPro" id="IPR004375">
    <property type="entry name" value="NanQ/TabA/YiaL"/>
</dbReference>
<feature type="signal peptide" evidence="1">
    <location>
        <begin position="1"/>
        <end position="20"/>
    </location>
</feature>
<dbReference type="InterPro" id="IPR037012">
    <property type="entry name" value="NanQ/TabA/YiaL_sf"/>
</dbReference>
<dbReference type="NCBIfam" id="TIGR00022">
    <property type="entry name" value="YhcH/YjgK/YiaL family protein"/>
    <property type="match status" value="1"/>
</dbReference>
<sequence>MKKIIMGIALLSSTFLTAQAQCCQKGSCHSEQASGKDCRTQEGLYTTSYADNPKLVKKAEKWAKKGAWRNGFTKANPHASVNLVDFYLQYQKNPKQWKALFEYIAKTDLLTIPKGKHQIPGSDLTVSVEDSQNGPLEKRQSESHYKHIDFQYVVKGVERFGIIDHLTSKPNCQYRPDVIHYDYDQSKARFYDSNPNEFFIFFPNDWHIAKINNDSNDQSIRVIVIKVDYVE</sequence>
<organism evidence="2 3">
    <name type="scientific">Segatella copri</name>
    <dbReference type="NCBI Taxonomy" id="165179"/>
    <lineage>
        <taxon>Bacteria</taxon>
        <taxon>Pseudomonadati</taxon>
        <taxon>Bacteroidota</taxon>
        <taxon>Bacteroidia</taxon>
        <taxon>Bacteroidales</taxon>
        <taxon>Prevotellaceae</taxon>
        <taxon>Segatella</taxon>
    </lineage>
</organism>
<dbReference type="GO" id="GO:0005829">
    <property type="term" value="C:cytosol"/>
    <property type="evidence" value="ECO:0007669"/>
    <property type="project" value="TreeGrafter"/>
</dbReference>
<protein>
    <submittedName>
        <fullName evidence="2">YhcH/YjgK/YiaL family protein</fullName>
    </submittedName>
</protein>
<dbReference type="AlphaFoldDB" id="A0AAW5IG91"/>
<dbReference type="PANTHER" id="PTHR34986:SF1">
    <property type="entry name" value="PROTEIN YIAL"/>
    <property type="match status" value="1"/>
</dbReference>
<proteinExistence type="predicted"/>
<evidence type="ECO:0000313" key="2">
    <source>
        <dbReference type="EMBL" id="MCP9563863.1"/>
    </source>
</evidence>
<dbReference type="Proteomes" id="UP001205531">
    <property type="component" value="Unassembled WGS sequence"/>
</dbReference>
<dbReference type="RefSeq" id="WP_254951215.1">
    <property type="nucleotide sequence ID" value="NZ_JANDWY010000007.1"/>
</dbReference>
<gene>
    <name evidence="2" type="ORF">NNC64_04665</name>
</gene>
<keyword evidence="1" id="KW-0732">Signal</keyword>
<name>A0AAW5IG91_9BACT</name>
<dbReference type="SUPFAM" id="SSF51197">
    <property type="entry name" value="Clavaminate synthase-like"/>
    <property type="match status" value="1"/>
</dbReference>
<evidence type="ECO:0000256" key="1">
    <source>
        <dbReference type="SAM" id="SignalP"/>
    </source>
</evidence>
<accession>A0AAW5IG91</accession>
<dbReference type="PANTHER" id="PTHR34986">
    <property type="entry name" value="EVOLVED BETA-GALACTOSIDASE SUBUNIT BETA"/>
    <property type="match status" value="1"/>
</dbReference>
<reference evidence="2" key="1">
    <citation type="submission" date="2022-07" db="EMBL/GenBank/DDBJ databases">
        <title>Prevotella copri.</title>
        <authorList>
            <person name="Yang C."/>
        </authorList>
    </citation>
    <scope>NUCLEOTIDE SEQUENCE</scope>
    <source>
        <strain evidence="2">HF2107</strain>
    </source>
</reference>
<dbReference type="EMBL" id="JANDWZ010000006">
    <property type="protein sequence ID" value="MCP9563863.1"/>
    <property type="molecule type" value="Genomic_DNA"/>
</dbReference>
<dbReference type="Gene3D" id="2.60.120.370">
    <property type="entry name" value="YhcH/YjgK/YiaL"/>
    <property type="match status" value="1"/>
</dbReference>
<comment type="caution">
    <text evidence="2">The sequence shown here is derived from an EMBL/GenBank/DDBJ whole genome shotgun (WGS) entry which is preliminary data.</text>
</comment>
<feature type="chain" id="PRO_5043543233" evidence="1">
    <location>
        <begin position="21"/>
        <end position="231"/>
    </location>
</feature>
<dbReference type="Pfam" id="PF04074">
    <property type="entry name" value="DUF386"/>
    <property type="match status" value="1"/>
</dbReference>
<evidence type="ECO:0000313" key="3">
    <source>
        <dbReference type="Proteomes" id="UP001205531"/>
    </source>
</evidence>